<evidence type="ECO:0000313" key="3">
    <source>
        <dbReference type="Proteomes" id="UP001153269"/>
    </source>
</evidence>
<feature type="region of interest" description="Disordered" evidence="1">
    <location>
        <begin position="1"/>
        <end position="55"/>
    </location>
</feature>
<feature type="compositionally biased region" description="Basic and acidic residues" evidence="1">
    <location>
        <begin position="34"/>
        <end position="51"/>
    </location>
</feature>
<dbReference type="AlphaFoldDB" id="A0A9N7W0R5"/>
<dbReference type="Proteomes" id="UP001153269">
    <property type="component" value="Unassembled WGS sequence"/>
</dbReference>
<comment type="caution">
    <text evidence="2">The sequence shown here is derived from an EMBL/GenBank/DDBJ whole genome shotgun (WGS) entry which is preliminary data.</text>
</comment>
<evidence type="ECO:0000313" key="2">
    <source>
        <dbReference type="EMBL" id="CAB1459125.1"/>
    </source>
</evidence>
<evidence type="ECO:0000256" key="1">
    <source>
        <dbReference type="SAM" id="MobiDB-lite"/>
    </source>
</evidence>
<dbReference type="EMBL" id="CADEAL010004418">
    <property type="protein sequence ID" value="CAB1459125.1"/>
    <property type="molecule type" value="Genomic_DNA"/>
</dbReference>
<protein>
    <submittedName>
        <fullName evidence="2">Uncharacterized protein</fullName>
    </submittedName>
</protein>
<name>A0A9N7W0R5_PLEPL</name>
<proteinExistence type="predicted"/>
<organism evidence="2 3">
    <name type="scientific">Pleuronectes platessa</name>
    <name type="common">European plaice</name>
    <dbReference type="NCBI Taxonomy" id="8262"/>
    <lineage>
        <taxon>Eukaryota</taxon>
        <taxon>Metazoa</taxon>
        <taxon>Chordata</taxon>
        <taxon>Craniata</taxon>
        <taxon>Vertebrata</taxon>
        <taxon>Euteleostomi</taxon>
        <taxon>Actinopterygii</taxon>
        <taxon>Neopterygii</taxon>
        <taxon>Teleostei</taxon>
        <taxon>Neoteleostei</taxon>
        <taxon>Acanthomorphata</taxon>
        <taxon>Carangaria</taxon>
        <taxon>Pleuronectiformes</taxon>
        <taxon>Pleuronectoidei</taxon>
        <taxon>Pleuronectidae</taxon>
        <taxon>Pleuronectes</taxon>
    </lineage>
</organism>
<gene>
    <name evidence="2" type="ORF">PLEPLA_LOCUS46961</name>
</gene>
<reference evidence="2" key="1">
    <citation type="submission" date="2020-03" db="EMBL/GenBank/DDBJ databases">
        <authorList>
            <person name="Weist P."/>
        </authorList>
    </citation>
    <scope>NUCLEOTIDE SEQUENCE</scope>
</reference>
<accession>A0A9N7W0R5</accession>
<keyword evidence="3" id="KW-1185">Reference proteome</keyword>
<sequence>MSQSQRAHGVAAAPPPAPERGNKTLGRRKVYKSSTRERGGEAGRKGGREGEVVGEETVGERLSVIRLSLGGQIAIYSLPVVVSPAARMASNETEFDQVASVFLERSHLSHWPSLTSFCIVPPPFSACPICICKPPLHPAS</sequence>